<evidence type="ECO:0000313" key="10">
    <source>
        <dbReference type="EMBL" id="EDP43966.1"/>
    </source>
</evidence>
<keyword evidence="5" id="KW-0648">Protein biosynthesis</keyword>
<keyword evidence="3" id="KW-0963">Cytoplasm</keyword>
<gene>
    <name evidence="10" type="ORF">MGL_1363</name>
</gene>
<evidence type="ECO:0000256" key="4">
    <source>
        <dbReference type="ARBA" id="ARBA00022540"/>
    </source>
</evidence>
<dbReference type="SUPFAM" id="SSF100950">
    <property type="entry name" value="NagB/RpiA/CoA transferase-like"/>
    <property type="match status" value="1"/>
</dbReference>
<dbReference type="OMA" id="GDWESCK"/>
<dbReference type="Pfam" id="PF01008">
    <property type="entry name" value="IF-2B"/>
    <property type="match status" value="1"/>
</dbReference>
<name>A8PX87_MALGO</name>
<evidence type="ECO:0000256" key="6">
    <source>
        <dbReference type="ARBA" id="ARBA00044208"/>
    </source>
</evidence>
<sequence>MPDFSIIESFHHALEEDKDRPMPIAAIFALSDMILQSRAGTTSELMESIKMASEELKASLPNPIPATAGLELYMRFVTTKNWAGGDFEAHKRSLIHTALEFAQNTVPNCRERITHLLLPFVKDDSVILTHGYSRVVMQALLTAVKTHRKRICVYVTESRPTGQGLQTYHRLREESIPCTVVLDTAVAYLMHRVDMCLLGAEAVAESGGIFNAVGSYQIGIIAKAAKKPVFAVAESFKFMRLFPLSQYDVPISARRLPLPSPNDPCDESQGNRMTPAMEALNPLIDYTLPELLTFIVSDVGILTPSGVSDALLAVYGGS</sequence>
<dbReference type="Gene3D" id="1.20.120.1070">
    <property type="entry name" value="Translation initiation factor eIF-2B, N-terminal domain"/>
    <property type="match status" value="1"/>
</dbReference>
<evidence type="ECO:0000313" key="11">
    <source>
        <dbReference type="Proteomes" id="UP000008837"/>
    </source>
</evidence>
<evidence type="ECO:0000256" key="7">
    <source>
        <dbReference type="ARBA" id="ARBA00044236"/>
    </source>
</evidence>
<comment type="subunit">
    <text evidence="8">Component of the translation initiation factor 2B (eIF2B) complex which is a heterodecamer of two sets of five different subunits: alpha, beta, gamma, delta and epsilon. Subunits alpha, beta and delta comprise a regulatory subcomplex and subunits epsilon and gamma comprise a catalytic subcomplex. Within the complex, the hexameric regulatory complex resides at the center, with the two heterodimeric catalytic subcomplexes bound on opposite sides.</text>
</comment>
<dbReference type="GO" id="GO:0005829">
    <property type="term" value="C:cytosol"/>
    <property type="evidence" value="ECO:0007669"/>
    <property type="project" value="UniProtKB-SubCell"/>
</dbReference>
<dbReference type="GO" id="GO:0005851">
    <property type="term" value="C:eukaryotic translation initiation factor 2B complex"/>
    <property type="evidence" value="ECO:0007669"/>
    <property type="project" value="TreeGrafter"/>
</dbReference>
<evidence type="ECO:0000256" key="3">
    <source>
        <dbReference type="ARBA" id="ARBA00022490"/>
    </source>
</evidence>
<reference evidence="10 11" key="1">
    <citation type="journal article" date="2007" name="Proc. Natl. Acad. Sci. U.S.A.">
        <title>Dandruff-associated Malassezia genomes reveal convergent and divergent virulence traits shared with plant and human fungal pathogens.</title>
        <authorList>
            <person name="Xu J."/>
            <person name="Saunders C.W."/>
            <person name="Hu P."/>
            <person name="Grant R.A."/>
            <person name="Boekhout T."/>
            <person name="Kuramae E.E."/>
            <person name="Kronstad J.W."/>
            <person name="Deangelis Y.M."/>
            <person name="Reeder N.L."/>
            <person name="Johnstone K.R."/>
            <person name="Leland M."/>
            <person name="Fieno A.M."/>
            <person name="Begley W.M."/>
            <person name="Sun Y."/>
            <person name="Lacey M.P."/>
            <person name="Chaudhary T."/>
            <person name="Keough T."/>
            <person name="Chu L."/>
            <person name="Sears R."/>
            <person name="Yuan B."/>
            <person name="Dawson T.L.Jr."/>
        </authorList>
    </citation>
    <scope>NUCLEOTIDE SEQUENCE [LARGE SCALE GENOMIC DNA]</scope>
    <source>
        <strain evidence="11">ATCC MYA-4612 / CBS 7966</strain>
    </source>
</reference>
<dbReference type="GeneID" id="5855487"/>
<keyword evidence="4" id="KW-0396">Initiation factor</keyword>
<dbReference type="VEuPathDB" id="FungiDB:MGL_1363"/>
<dbReference type="OrthoDB" id="10249309at2759"/>
<dbReference type="STRING" id="425265.A8PX87"/>
<dbReference type="GO" id="GO:0003743">
    <property type="term" value="F:translation initiation factor activity"/>
    <property type="evidence" value="ECO:0007669"/>
    <property type="project" value="UniProtKB-KW"/>
</dbReference>
<dbReference type="Proteomes" id="UP000008837">
    <property type="component" value="Unassembled WGS sequence"/>
</dbReference>
<evidence type="ECO:0000256" key="9">
    <source>
        <dbReference type="RuleBase" id="RU003814"/>
    </source>
</evidence>
<dbReference type="InterPro" id="IPR051501">
    <property type="entry name" value="eIF2B_alpha/beta/delta"/>
</dbReference>
<dbReference type="InterPro" id="IPR037171">
    <property type="entry name" value="NagB/RpiA_transferase-like"/>
</dbReference>
<organism evidence="10 11">
    <name type="scientific">Malassezia globosa (strain ATCC MYA-4612 / CBS 7966)</name>
    <name type="common">Dandruff-associated fungus</name>
    <dbReference type="NCBI Taxonomy" id="425265"/>
    <lineage>
        <taxon>Eukaryota</taxon>
        <taxon>Fungi</taxon>
        <taxon>Dikarya</taxon>
        <taxon>Basidiomycota</taxon>
        <taxon>Ustilaginomycotina</taxon>
        <taxon>Malasseziomycetes</taxon>
        <taxon>Malasseziales</taxon>
        <taxon>Malasseziaceae</taxon>
        <taxon>Malassezia</taxon>
    </lineage>
</organism>
<dbReference type="InParanoid" id="A8PX87"/>
<dbReference type="AlphaFoldDB" id="A8PX87"/>
<dbReference type="GO" id="GO:0005085">
    <property type="term" value="F:guanyl-nucleotide exchange factor activity"/>
    <property type="evidence" value="ECO:0007669"/>
    <property type="project" value="TreeGrafter"/>
</dbReference>
<evidence type="ECO:0000256" key="5">
    <source>
        <dbReference type="ARBA" id="ARBA00022917"/>
    </source>
</evidence>
<dbReference type="Gene3D" id="3.40.50.10470">
    <property type="entry name" value="Translation initiation factor eif-2b, domain 2"/>
    <property type="match status" value="1"/>
</dbReference>
<evidence type="ECO:0000256" key="8">
    <source>
        <dbReference type="ARBA" id="ARBA00046432"/>
    </source>
</evidence>
<dbReference type="InterPro" id="IPR000649">
    <property type="entry name" value="IF-2B-related"/>
</dbReference>
<dbReference type="KEGG" id="mgl:MGL_1363"/>
<accession>A8PX87</accession>
<keyword evidence="11" id="KW-1185">Reference proteome</keyword>
<dbReference type="InterPro" id="IPR042528">
    <property type="entry name" value="elF-2B_alpha_N"/>
</dbReference>
<evidence type="ECO:0000256" key="2">
    <source>
        <dbReference type="ARBA" id="ARBA00007251"/>
    </source>
</evidence>
<dbReference type="PANTHER" id="PTHR45860">
    <property type="entry name" value="TRANSLATION INITIATION FACTOR EIF-2B SUBUNIT ALPHA"/>
    <property type="match status" value="1"/>
</dbReference>
<comment type="caution">
    <text evidence="10">The sequence shown here is derived from an EMBL/GenBank/DDBJ whole genome shotgun (WGS) entry which is preliminary data.</text>
</comment>
<comment type="subcellular location">
    <subcellularLocation>
        <location evidence="1">Cytoplasm</location>
        <location evidence="1">Cytosol</location>
    </subcellularLocation>
</comment>
<comment type="similarity">
    <text evidence="2 9">Belongs to the eIF-2B alpha/beta/delta subunits family.</text>
</comment>
<dbReference type="PANTHER" id="PTHR45860:SF1">
    <property type="entry name" value="TRANSLATION INITIATION FACTOR EIF-2B SUBUNIT ALPHA"/>
    <property type="match status" value="1"/>
</dbReference>
<dbReference type="RefSeq" id="XP_001731180.1">
    <property type="nucleotide sequence ID" value="XM_001731128.1"/>
</dbReference>
<evidence type="ECO:0000256" key="1">
    <source>
        <dbReference type="ARBA" id="ARBA00004514"/>
    </source>
</evidence>
<protein>
    <recommendedName>
        <fullName evidence="6">Translation initiation factor eIF2B subunit alpha</fullName>
    </recommendedName>
    <alternativeName>
        <fullName evidence="7">eIF2B GDP-GTP exchange factor subunit alpha</fullName>
    </alternativeName>
</protein>
<dbReference type="FunCoup" id="A8PX87">
    <property type="interactions" value="607"/>
</dbReference>
<dbReference type="InterPro" id="IPR042529">
    <property type="entry name" value="IF_2B-like_C"/>
</dbReference>
<proteinExistence type="inferred from homology"/>
<dbReference type="EMBL" id="AAYY01000004">
    <property type="protein sequence ID" value="EDP43966.1"/>
    <property type="molecule type" value="Genomic_DNA"/>
</dbReference>